<dbReference type="Pfam" id="PF00155">
    <property type="entry name" value="Aminotran_1_2"/>
    <property type="match status" value="1"/>
</dbReference>
<dbReference type="Proteomes" id="UP000234560">
    <property type="component" value="Chromosome"/>
</dbReference>
<organism evidence="4 5">
    <name type="scientific">Corynebacterium pyruviciproducens</name>
    <dbReference type="NCBI Taxonomy" id="598660"/>
    <lineage>
        <taxon>Bacteria</taxon>
        <taxon>Bacillati</taxon>
        <taxon>Actinomycetota</taxon>
        <taxon>Actinomycetes</taxon>
        <taxon>Mycobacteriales</taxon>
        <taxon>Corynebacteriaceae</taxon>
        <taxon>Corynebacterium</taxon>
    </lineage>
</organism>
<dbReference type="SUPFAM" id="SSF53383">
    <property type="entry name" value="PLP-dependent transferases"/>
    <property type="match status" value="1"/>
</dbReference>
<accession>A0AAF0YU84</accession>
<dbReference type="RefSeq" id="WP_101678365.1">
    <property type="nucleotide sequence ID" value="NZ_CAMIHY010000047.1"/>
</dbReference>
<dbReference type="GO" id="GO:0008483">
    <property type="term" value="F:transaminase activity"/>
    <property type="evidence" value="ECO:0007669"/>
    <property type="project" value="UniProtKB-KW"/>
</dbReference>
<comment type="cofactor">
    <cofactor evidence="1">
        <name>pyridoxal 5'-phosphate</name>
        <dbReference type="ChEBI" id="CHEBI:597326"/>
    </cofactor>
</comment>
<sequence length="333" mass="36102">MHSASVDLGFHGDQEEGTRLNFAVNVRGLTPPAGLRAALEEELTTLGAYPSAARKEAIAAELARRNGVSVERIVLLSGAAEGFTIIAHLGWRDALVLHPGFTEPEQALRQAGVPVTRVVMEPPFSALPARTADLERPAHFGVVGCPINPTGTVVSPSLSAEFLLVDEAFADVADIGVNNVARPNTFVTRSLTKTWNLAGLRCGYMIIPEGFKDKVEAFRPHWALGSLQLAAFEWVLESGDTEAIKREIAAERAEMVELLATAGFTIATKSVAPYLLVKPPGDAEPLRRHLAEQGIAVRRCDTFPGLDLSYWRLAVRPADDVRELIREVKACQR</sequence>
<dbReference type="Gene3D" id="3.90.1150.10">
    <property type="entry name" value="Aspartate Aminotransferase, domain 1"/>
    <property type="match status" value="1"/>
</dbReference>
<evidence type="ECO:0000259" key="3">
    <source>
        <dbReference type="Pfam" id="PF00155"/>
    </source>
</evidence>
<keyword evidence="4" id="KW-0808">Transferase</keyword>
<dbReference type="CDD" id="cd00609">
    <property type="entry name" value="AAT_like"/>
    <property type="match status" value="1"/>
</dbReference>
<dbReference type="PANTHER" id="PTHR42885">
    <property type="entry name" value="HISTIDINOL-PHOSPHATE AMINOTRANSFERASE-RELATED"/>
    <property type="match status" value="1"/>
</dbReference>
<reference evidence="4" key="2">
    <citation type="submission" date="2023-10" db="EMBL/GenBank/DDBJ databases">
        <authorList>
            <person name="Choi B."/>
        </authorList>
    </citation>
    <scope>NUCLEOTIDE SEQUENCE</scope>
    <source>
        <strain evidence="4">UMB0763</strain>
    </source>
</reference>
<protein>
    <submittedName>
        <fullName evidence="4">Aminotransferase class I/II-fold pyridoxal phosphate-dependent enzyme</fullName>
    </submittedName>
</protein>
<evidence type="ECO:0000256" key="2">
    <source>
        <dbReference type="ARBA" id="ARBA00022898"/>
    </source>
</evidence>
<feature type="domain" description="Aminotransferase class I/classII large" evidence="3">
    <location>
        <begin position="25"/>
        <end position="326"/>
    </location>
</feature>
<evidence type="ECO:0000256" key="1">
    <source>
        <dbReference type="ARBA" id="ARBA00001933"/>
    </source>
</evidence>
<dbReference type="Gene3D" id="3.40.640.10">
    <property type="entry name" value="Type I PLP-dependent aspartate aminotransferase-like (Major domain)"/>
    <property type="match status" value="1"/>
</dbReference>
<proteinExistence type="predicted"/>
<dbReference type="GO" id="GO:0030170">
    <property type="term" value="F:pyridoxal phosphate binding"/>
    <property type="evidence" value="ECO:0007669"/>
    <property type="project" value="InterPro"/>
</dbReference>
<keyword evidence="2" id="KW-0663">Pyridoxal phosphate</keyword>
<evidence type="ECO:0000313" key="4">
    <source>
        <dbReference type="EMBL" id="WOT02891.1"/>
    </source>
</evidence>
<dbReference type="InterPro" id="IPR015422">
    <property type="entry name" value="PyrdxlP-dep_Trfase_small"/>
</dbReference>
<dbReference type="PANTHER" id="PTHR42885:SF1">
    <property type="entry name" value="THREONINE-PHOSPHATE DECARBOXYLASE"/>
    <property type="match status" value="1"/>
</dbReference>
<dbReference type="AlphaFoldDB" id="A0AAF0YU84"/>
<dbReference type="InterPro" id="IPR015421">
    <property type="entry name" value="PyrdxlP-dep_Trfase_major"/>
</dbReference>
<reference evidence="4" key="1">
    <citation type="submission" date="2017-12" db="EMBL/GenBank/DDBJ databases">
        <authorList>
            <person name="Thomas-White K."/>
            <person name="Wolfe A.J."/>
        </authorList>
    </citation>
    <scope>NUCLEOTIDE SEQUENCE</scope>
    <source>
        <strain evidence="4">UMB0763</strain>
    </source>
</reference>
<dbReference type="KEGG" id="cpyr:CYJ47_03735"/>
<gene>
    <name evidence="4" type="ORF">CYJ47_03735</name>
</gene>
<dbReference type="InterPro" id="IPR004839">
    <property type="entry name" value="Aminotransferase_I/II_large"/>
</dbReference>
<dbReference type="EMBL" id="CP136958">
    <property type="protein sequence ID" value="WOT02891.1"/>
    <property type="molecule type" value="Genomic_DNA"/>
</dbReference>
<evidence type="ECO:0000313" key="5">
    <source>
        <dbReference type="Proteomes" id="UP000234560"/>
    </source>
</evidence>
<keyword evidence="4" id="KW-0032">Aminotransferase</keyword>
<dbReference type="InterPro" id="IPR015424">
    <property type="entry name" value="PyrdxlP-dep_Trfase"/>
</dbReference>
<name>A0AAF0YU84_9CORY</name>